<evidence type="ECO:0000313" key="7">
    <source>
        <dbReference type="Proteomes" id="UP001371456"/>
    </source>
</evidence>
<dbReference type="Proteomes" id="UP001371456">
    <property type="component" value="Unassembled WGS sequence"/>
</dbReference>
<dbReference type="InterPro" id="IPR000340">
    <property type="entry name" value="Dual-sp_phosphatase_cat-dom"/>
</dbReference>
<dbReference type="AlphaFoldDB" id="A0AAN8XZD5"/>
<dbReference type="EMBL" id="JBANQN010000012">
    <property type="protein sequence ID" value="KAK6773965.1"/>
    <property type="molecule type" value="Genomic_DNA"/>
</dbReference>
<dbReference type="InterPro" id="IPR029021">
    <property type="entry name" value="Prot-tyrosine_phosphatase-like"/>
</dbReference>
<dbReference type="PANTHER" id="PTHR45848:SF4">
    <property type="entry name" value="DUAL SPECIFICITY PROTEIN PHOSPHATASE 12"/>
    <property type="match status" value="1"/>
</dbReference>
<proteinExistence type="inferred from homology"/>
<sequence>MPYLVRDHLFIGNIGDAAEVLQHGSDEITHILSVLSSASISFFSEWRSGISIPTKEIRKEYVGYSGNTDAITDETKSSSTPKKLLYLLENAGKDLKFIRMAVPLRDMENENLLDSLDVCLDFIEESRKEGSVLVHCFAGVSRSAAIIAAYLMKTEQLSQEGLINLFILFPLGPSLWNTREHNFNTVTVGGFRLSCLKKLHNLLRIRDYSSAFMHLEDHPFVLIIVLNFFYFVSTDAMESLRQSCEFVCPNDAFLDQLKMFEEMGFKVDHASSVYKRFHLKVLGDCYNRGERIDTSKFGADPGLAAENISSDVDVSLSKETTPARTYRCKKCRRVVALQGNLVDHVPGEGETAFEWHKRKSGNPFNKPDDECSSVFVEPLKWMRTVEEGAMEGKLLCVHCEARLGYFNWSGVQCSCGSWITPAFQLHKSRVDISSM</sequence>
<gene>
    <name evidence="6" type="ORF">RDI58_029204</name>
</gene>
<dbReference type="InterPro" id="IPR016130">
    <property type="entry name" value="Tyr_Pase_AS"/>
</dbReference>
<keyword evidence="4" id="KW-0904">Protein phosphatase</keyword>
<evidence type="ECO:0000259" key="5">
    <source>
        <dbReference type="PROSITE" id="PS50056"/>
    </source>
</evidence>
<accession>A0AAN8XZD5</accession>
<dbReference type="PROSITE" id="PS00383">
    <property type="entry name" value="TYR_PHOSPHATASE_1"/>
    <property type="match status" value="1"/>
</dbReference>
<evidence type="ECO:0000256" key="3">
    <source>
        <dbReference type="ARBA" id="ARBA00022801"/>
    </source>
</evidence>
<evidence type="ECO:0000256" key="2">
    <source>
        <dbReference type="ARBA" id="ARBA00013064"/>
    </source>
</evidence>
<keyword evidence="7" id="KW-1185">Reference proteome</keyword>
<dbReference type="GO" id="GO:0008138">
    <property type="term" value="F:protein tyrosine/serine/threonine phosphatase activity"/>
    <property type="evidence" value="ECO:0007669"/>
    <property type="project" value="TreeGrafter"/>
</dbReference>
<dbReference type="SUPFAM" id="SSF52799">
    <property type="entry name" value="(Phosphotyrosine protein) phosphatases II"/>
    <property type="match status" value="1"/>
</dbReference>
<comment type="similarity">
    <text evidence="1">Belongs to the protein-tyrosine phosphatase family. Non-receptor class dual specificity subfamily.</text>
</comment>
<dbReference type="Pfam" id="PF00782">
    <property type="entry name" value="DSPc"/>
    <property type="match status" value="1"/>
</dbReference>
<reference evidence="6 7" key="1">
    <citation type="submission" date="2024-02" db="EMBL/GenBank/DDBJ databases">
        <title>de novo genome assembly of Solanum bulbocastanum strain 11H21.</title>
        <authorList>
            <person name="Hosaka A.J."/>
        </authorList>
    </citation>
    <scope>NUCLEOTIDE SEQUENCE [LARGE SCALE GENOMIC DNA]</scope>
    <source>
        <tissue evidence="6">Young leaves</tissue>
    </source>
</reference>
<dbReference type="Gene3D" id="3.90.190.10">
    <property type="entry name" value="Protein tyrosine phosphatase superfamily"/>
    <property type="match status" value="2"/>
</dbReference>
<dbReference type="SMART" id="SM00195">
    <property type="entry name" value="DSPc"/>
    <property type="match status" value="1"/>
</dbReference>
<keyword evidence="3" id="KW-0378">Hydrolase</keyword>
<dbReference type="InterPro" id="IPR020422">
    <property type="entry name" value="TYR_PHOSPHATASE_DUAL_dom"/>
</dbReference>
<evidence type="ECO:0000256" key="1">
    <source>
        <dbReference type="ARBA" id="ARBA00008601"/>
    </source>
</evidence>
<dbReference type="EC" id="3.1.3.48" evidence="2"/>
<dbReference type="PANTHER" id="PTHR45848">
    <property type="entry name" value="DUAL SPECIFICITY PROTEIN PHOSPHATASE 12 FAMILY MEMBER"/>
    <property type="match status" value="1"/>
</dbReference>
<dbReference type="PROSITE" id="PS50056">
    <property type="entry name" value="TYR_PHOSPHATASE_2"/>
    <property type="match status" value="1"/>
</dbReference>
<dbReference type="InterPro" id="IPR000387">
    <property type="entry name" value="Tyr_Pase_dom"/>
</dbReference>
<feature type="domain" description="Tyrosine specific protein phosphatases" evidence="5">
    <location>
        <begin position="110"/>
        <end position="166"/>
    </location>
</feature>
<name>A0AAN8XZD5_SOLBU</name>
<evidence type="ECO:0000313" key="6">
    <source>
        <dbReference type="EMBL" id="KAK6773965.1"/>
    </source>
</evidence>
<organism evidence="6 7">
    <name type="scientific">Solanum bulbocastanum</name>
    <name type="common">Wild potato</name>
    <dbReference type="NCBI Taxonomy" id="147425"/>
    <lineage>
        <taxon>Eukaryota</taxon>
        <taxon>Viridiplantae</taxon>
        <taxon>Streptophyta</taxon>
        <taxon>Embryophyta</taxon>
        <taxon>Tracheophyta</taxon>
        <taxon>Spermatophyta</taxon>
        <taxon>Magnoliopsida</taxon>
        <taxon>eudicotyledons</taxon>
        <taxon>Gunneridae</taxon>
        <taxon>Pentapetalae</taxon>
        <taxon>asterids</taxon>
        <taxon>lamiids</taxon>
        <taxon>Solanales</taxon>
        <taxon>Solanaceae</taxon>
        <taxon>Solanoideae</taxon>
        <taxon>Solaneae</taxon>
        <taxon>Solanum</taxon>
    </lineage>
</organism>
<comment type="caution">
    <text evidence="6">The sequence shown here is derived from an EMBL/GenBank/DDBJ whole genome shotgun (WGS) entry which is preliminary data.</text>
</comment>
<dbReference type="GO" id="GO:0004725">
    <property type="term" value="F:protein tyrosine phosphatase activity"/>
    <property type="evidence" value="ECO:0007669"/>
    <property type="project" value="UniProtKB-EC"/>
</dbReference>
<protein>
    <recommendedName>
        <fullName evidence="2">protein-tyrosine-phosphatase</fullName>
        <ecNumber evidence="2">3.1.3.48</ecNumber>
    </recommendedName>
</protein>
<evidence type="ECO:0000256" key="4">
    <source>
        <dbReference type="ARBA" id="ARBA00022912"/>
    </source>
</evidence>